<dbReference type="AlphaFoldDB" id="A0A7R8WP58"/>
<dbReference type="Gene3D" id="3.20.20.80">
    <property type="entry name" value="Glycosidases"/>
    <property type="match status" value="1"/>
</dbReference>
<dbReference type="GO" id="GO:0005975">
    <property type="term" value="P:carbohydrate metabolic process"/>
    <property type="evidence" value="ECO:0007669"/>
    <property type="project" value="InterPro"/>
</dbReference>
<evidence type="ECO:0000313" key="1">
    <source>
        <dbReference type="EMBL" id="CAD7234562.1"/>
    </source>
</evidence>
<dbReference type="PANTHER" id="PTHR11177:SF399">
    <property type="entry name" value="CHITINASE 6, ISOFORM C"/>
    <property type="match status" value="1"/>
</dbReference>
<dbReference type="OrthoDB" id="73875at2759"/>
<dbReference type="GO" id="GO:0004568">
    <property type="term" value="F:chitinase activity"/>
    <property type="evidence" value="ECO:0007669"/>
    <property type="project" value="TreeGrafter"/>
</dbReference>
<dbReference type="InterPro" id="IPR050314">
    <property type="entry name" value="Glycosyl_Hydrlase_18"/>
</dbReference>
<proteinExistence type="predicted"/>
<dbReference type="InterPro" id="IPR001223">
    <property type="entry name" value="Glyco_hydro18_cat"/>
</dbReference>
<name>A0A7R8WP58_9CRUS</name>
<dbReference type="SUPFAM" id="SSF51445">
    <property type="entry name" value="(Trans)glycosidases"/>
    <property type="match status" value="1"/>
</dbReference>
<dbReference type="EMBL" id="OB669076">
    <property type="protein sequence ID" value="CAD7234562.1"/>
    <property type="molecule type" value="Genomic_DNA"/>
</dbReference>
<reference evidence="1" key="1">
    <citation type="submission" date="2020-11" db="EMBL/GenBank/DDBJ databases">
        <authorList>
            <person name="Tran Van P."/>
        </authorList>
    </citation>
    <scope>NUCLEOTIDE SEQUENCE</scope>
</reference>
<protein>
    <submittedName>
        <fullName evidence="1">Uncharacterized protein</fullName>
    </submittedName>
</protein>
<dbReference type="Pfam" id="PF00704">
    <property type="entry name" value="Glyco_hydro_18"/>
    <property type="match status" value="1"/>
</dbReference>
<organism evidence="1">
    <name type="scientific">Cyprideis torosa</name>
    <dbReference type="NCBI Taxonomy" id="163714"/>
    <lineage>
        <taxon>Eukaryota</taxon>
        <taxon>Metazoa</taxon>
        <taxon>Ecdysozoa</taxon>
        <taxon>Arthropoda</taxon>
        <taxon>Crustacea</taxon>
        <taxon>Oligostraca</taxon>
        <taxon>Ostracoda</taxon>
        <taxon>Podocopa</taxon>
        <taxon>Podocopida</taxon>
        <taxon>Cytherocopina</taxon>
        <taxon>Cytheroidea</taxon>
        <taxon>Cytherideidae</taxon>
        <taxon>Cyprideis</taxon>
    </lineage>
</organism>
<gene>
    <name evidence="1" type="ORF">CTOB1V02_LOCUS12378</name>
</gene>
<sequence length="90" mass="10433">MALRNFLLHLLVVAVLSNDLENLSTHSSSKRVVCYYTNWSVYRQGIAKFLPDNINPYLCTHLVYAFGGLTKSYEIKPFDNYQDIEKGERE</sequence>
<dbReference type="PANTHER" id="PTHR11177">
    <property type="entry name" value="CHITINASE"/>
    <property type="match status" value="1"/>
</dbReference>
<dbReference type="GO" id="GO:0006032">
    <property type="term" value="P:chitin catabolic process"/>
    <property type="evidence" value="ECO:0007669"/>
    <property type="project" value="TreeGrafter"/>
</dbReference>
<dbReference type="PROSITE" id="PS51910">
    <property type="entry name" value="GH18_2"/>
    <property type="match status" value="1"/>
</dbReference>
<accession>A0A7R8WP58</accession>
<dbReference type="InterPro" id="IPR017853">
    <property type="entry name" value="GH"/>
</dbReference>
<feature type="non-terminal residue" evidence="1">
    <location>
        <position position="90"/>
    </location>
</feature>
<dbReference type="GO" id="GO:0005576">
    <property type="term" value="C:extracellular region"/>
    <property type="evidence" value="ECO:0007669"/>
    <property type="project" value="TreeGrafter"/>
</dbReference>
<dbReference type="GO" id="GO:0008061">
    <property type="term" value="F:chitin binding"/>
    <property type="evidence" value="ECO:0007669"/>
    <property type="project" value="TreeGrafter"/>
</dbReference>